<keyword evidence="8 16" id="KW-0274">FAD</keyword>
<dbReference type="PROSITE" id="PS00076">
    <property type="entry name" value="PYRIDINE_REDOX_1"/>
    <property type="match status" value="1"/>
</dbReference>
<evidence type="ECO:0000256" key="10">
    <source>
        <dbReference type="ARBA" id="ARBA00023002"/>
    </source>
</evidence>
<dbReference type="NCBIfam" id="NF004776">
    <property type="entry name" value="PRK06116.1"/>
    <property type="match status" value="1"/>
</dbReference>
<comment type="subcellular location">
    <subcellularLocation>
        <location evidence="1">Cytoplasm</location>
    </subcellularLocation>
</comment>
<dbReference type="RefSeq" id="WP_077449976.1">
    <property type="nucleotide sequence ID" value="NZ_FUGE01000033.1"/>
</dbReference>
<evidence type="ECO:0000256" key="14">
    <source>
        <dbReference type="ARBA" id="ARBA00056905"/>
    </source>
</evidence>
<feature type="domain" description="FAD/NAD(P)-binding" evidence="20">
    <location>
        <begin position="5"/>
        <end position="319"/>
    </location>
</feature>
<keyword evidence="9" id="KW-0521">NADP</keyword>
<dbReference type="Gene3D" id="3.50.50.60">
    <property type="entry name" value="FAD/NAD(P)-binding domain"/>
    <property type="match status" value="2"/>
</dbReference>
<evidence type="ECO:0000256" key="8">
    <source>
        <dbReference type="ARBA" id="ARBA00022827"/>
    </source>
</evidence>
<dbReference type="AlphaFoldDB" id="A0A1R4GAX7"/>
<evidence type="ECO:0000256" key="3">
    <source>
        <dbReference type="ARBA" id="ARBA00011738"/>
    </source>
</evidence>
<evidence type="ECO:0000256" key="15">
    <source>
        <dbReference type="PIRSR" id="PIRSR000350-2"/>
    </source>
</evidence>
<comment type="subunit">
    <text evidence="3">Homodimer.</text>
</comment>
<sequence length="451" mass="49527">MSRHYDYIAIGGGSGGIASINRAAMYGKKCAIIEDNHLGGTCVNLGCVPKKVMWYGAQVAEAMHKYAPDYGFDVDVKGFDFKKLVETRQKYIGNIHRSYDNNLAKNNVEVIQGYAKFVDAKTVEVNGEHITADHILIATGGRPVFPDIKGAEYGIDSDGFFALEELPERVAIVGAGYIAVEIAGVLRSLGSEVDLYVRQHSPLRSFDHSIVNVLLEEMSNEGIELHTHSTLKEVIKNEDGSLTLNLEDGRSNTVDCLIWAIGRRPNTDNINLEVTGVETNSIGKIKVDKYQNTNVEGIYSVGDIIENSIDLTPVAIAAGRRLSERLFNNKPDEHLDYDLVPTVIFTHPPIGTIGMSEMQAIEQYGENAIKCYNSTFTPMYSAVTQHRQKCTMKLVCLGEEEKVIGLHGIGFGVDEMIQGFAVAIKMGATKADFDNTVAIHPTGAEEFVTMR</sequence>
<accession>A0A1R4GAX7</accession>
<evidence type="ECO:0000256" key="17">
    <source>
        <dbReference type="PIRSR" id="PIRSR000350-4"/>
    </source>
</evidence>
<dbReference type="InterPro" id="IPR036188">
    <property type="entry name" value="FAD/NAD-bd_sf"/>
</dbReference>
<dbReference type="SUPFAM" id="SSF55424">
    <property type="entry name" value="FAD/NAD-linked reductases, dimerisation (C-terminal) domain"/>
    <property type="match status" value="1"/>
</dbReference>
<evidence type="ECO:0000256" key="11">
    <source>
        <dbReference type="ARBA" id="ARBA00023157"/>
    </source>
</evidence>
<dbReference type="GO" id="GO:0006749">
    <property type="term" value="P:glutathione metabolic process"/>
    <property type="evidence" value="ECO:0007669"/>
    <property type="project" value="InterPro"/>
</dbReference>
<dbReference type="PIRSF" id="PIRSF000350">
    <property type="entry name" value="Mercury_reductase_MerA"/>
    <property type="match status" value="1"/>
</dbReference>
<keyword evidence="7 18" id="KW-0285">Flavoprotein</keyword>
<keyword evidence="10 18" id="KW-0560">Oxidoreductase</keyword>
<dbReference type="InterPro" id="IPR016156">
    <property type="entry name" value="FAD/NAD-linked_Rdtase_dimer_sf"/>
</dbReference>
<dbReference type="GO" id="GO:0050660">
    <property type="term" value="F:flavin adenine dinucleotide binding"/>
    <property type="evidence" value="ECO:0007669"/>
    <property type="project" value="InterPro"/>
</dbReference>
<protein>
    <recommendedName>
        <fullName evidence="5">Glutathione reductase</fullName>
        <ecNumber evidence="4">1.8.1.7</ecNumber>
    </recommendedName>
</protein>
<feature type="active site" description="Proton acceptor" evidence="15">
    <location>
        <position position="440"/>
    </location>
</feature>
<evidence type="ECO:0000259" key="19">
    <source>
        <dbReference type="Pfam" id="PF02852"/>
    </source>
</evidence>
<dbReference type="FunFam" id="3.30.390.30:FF:000003">
    <property type="entry name" value="Glutathione reductase"/>
    <property type="match status" value="1"/>
</dbReference>
<feature type="binding site" evidence="16">
    <location>
        <begin position="174"/>
        <end position="181"/>
    </location>
    <ligand>
        <name>NAD(+)</name>
        <dbReference type="ChEBI" id="CHEBI:57540"/>
    </ligand>
</feature>
<keyword evidence="6" id="KW-0963">Cytoplasm</keyword>
<dbReference type="NCBIfam" id="TIGR01421">
    <property type="entry name" value="gluta_reduc_1"/>
    <property type="match status" value="1"/>
</dbReference>
<dbReference type="FunFam" id="3.50.50.60:FF:000030">
    <property type="entry name" value="Glutathione reductase"/>
    <property type="match status" value="1"/>
</dbReference>
<keyword evidence="16" id="KW-0520">NAD</keyword>
<gene>
    <name evidence="21" type="primary">gor</name>
    <name evidence="21" type="ORF">A1232T_00108</name>
</gene>
<organism evidence="21 22">
    <name type="scientific">Psychrobacter piechaudii</name>
    <dbReference type="NCBI Taxonomy" id="1945521"/>
    <lineage>
        <taxon>Bacteria</taxon>
        <taxon>Pseudomonadati</taxon>
        <taxon>Pseudomonadota</taxon>
        <taxon>Gammaproteobacteria</taxon>
        <taxon>Moraxellales</taxon>
        <taxon>Moraxellaceae</taxon>
        <taxon>Psychrobacter</taxon>
    </lineage>
</organism>
<evidence type="ECO:0000256" key="9">
    <source>
        <dbReference type="ARBA" id="ARBA00022857"/>
    </source>
</evidence>
<dbReference type="GO" id="GO:0005829">
    <property type="term" value="C:cytosol"/>
    <property type="evidence" value="ECO:0007669"/>
    <property type="project" value="TreeGrafter"/>
</dbReference>
<comment type="function">
    <text evidence="14">Catalyzes the reduction of glutathione disulfide (GSSG) to reduced glutathione (GSH). Constitutes the major mechanism to maintain a high GSH:GSSG ratio in the cytosol.</text>
</comment>
<dbReference type="EMBL" id="FUGE01000033">
    <property type="protein sequence ID" value="SJM65193.1"/>
    <property type="molecule type" value="Genomic_DNA"/>
</dbReference>
<feature type="binding site" evidence="16">
    <location>
        <position position="51"/>
    </location>
    <ligand>
        <name>FAD</name>
        <dbReference type="ChEBI" id="CHEBI:57692"/>
    </ligand>
</feature>
<dbReference type="SUPFAM" id="SSF51905">
    <property type="entry name" value="FAD/NAD(P)-binding domain"/>
    <property type="match status" value="1"/>
</dbReference>
<dbReference type="Pfam" id="PF07992">
    <property type="entry name" value="Pyr_redox_2"/>
    <property type="match status" value="1"/>
</dbReference>
<evidence type="ECO:0000256" key="18">
    <source>
        <dbReference type="RuleBase" id="RU003691"/>
    </source>
</evidence>
<dbReference type="InterPro" id="IPR023753">
    <property type="entry name" value="FAD/NAD-binding_dom"/>
</dbReference>
<comment type="cofactor">
    <cofactor evidence="16">
        <name>FAD</name>
        <dbReference type="ChEBI" id="CHEBI:57692"/>
    </cofactor>
    <text evidence="16">Binds 1 FAD per subunit.</text>
</comment>
<evidence type="ECO:0000256" key="4">
    <source>
        <dbReference type="ARBA" id="ARBA00012607"/>
    </source>
</evidence>
<proteinExistence type="inferred from homology"/>
<name>A0A1R4GAX7_9GAMM</name>
<evidence type="ECO:0000259" key="20">
    <source>
        <dbReference type="Pfam" id="PF07992"/>
    </source>
</evidence>
<evidence type="ECO:0000256" key="12">
    <source>
        <dbReference type="ARBA" id="ARBA00023284"/>
    </source>
</evidence>
<dbReference type="PRINTS" id="PR00411">
    <property type="entry name" value="PNDRDTASEI"/>
</dbReference>
<comment type="catalytic activity">
    <reaction evidence="13">
        <text>2 glutathione + NADP(+) = glutathione disulfide + NADPH + H(+)</text>
        <dbReference type="Rhea" id="RHEA:11740"/>
        <dbReference type="ChEBI" id="CHEBI:15378"/>
        <dbReference type="ChEBI" id="CHEBI:57783"/>
        <dbReference type="ChEBI" id="CHEBI:57925"/>
        <dbReference type="ChEBI" id="CHEBI:58297"/>
        <dbReference type="ChEBI" id="CHEBI:58349"/>
        <dbReference type="EC" id="1.8.1.7"/>
    </reaction>
</comment>
<dbReference type="PANTHER" id="PTHR42737:SF2">
    <property type="entry name" value="GLUTATHIONE REDUCTASE"/>
    <property type="match status" value="1"/>
</dbReference>
<evidence type="ECO:0000313" key="21">
    <source>
        <dbReference type="EMBL" id="SJM65193.1"/>
    </source>
</evidence>
<feature type="domain" description="Pyridine nucleotide-disulphide oxidoreductase dimerisation" evidence="19">
    <location>
        <begin position="340"/>
        <end position="450"/>
    </location>
</feature>
<evidence type="ECO:0000256" key="2">
    <source>
        <dbReference type="ARBA" id="ARBA00007532"/>
    </source>
</evidence>
<feature type="binding site" evidence="16">
    <location>
        <position position="262"/>
    </location>
    <ligand>
        <name>NAD(+)</name>
        <dbReference type="ChEBI" id="CHEBI:57540"/>
    </ligand>
</feature>
<evidence type="ECO:0000256" key="5">
    <source>
        <dbReference type="ARBA" id="ARBA00017111"/>
    </source>
</evidence>
<keyword evidence="16" id="KW-0547">Nucleotide-binding</keyword>
<dbReference type="InterPro" id="IPR006322">
    <property type="entry name" value="Glutathione_Rdtase_euk/bac"/>
</dbReference>
<dbReference type="Proteomes" id="UP000188357">
    <property type="component" value="Unassembled WGS sequence"/>
</dbReference>
<reference evidence="21 22" key="1">
    <citation type="submission" date="2017-02" db="EMBL/GenBank/DDBJ databases">
        <authorList>
            <person name="Peterson S.W."/>
        </authorList>
    </citation>
    <scope>NUCLEOTIDE SEQUENCE [LARGE SCALE GENOMIC DNA]</scope>
    <source>
        <strain evidence="21">Psychrobacter_piechaudii</strain>
    </source>
</reference>
<evidence type="ECO:0000256" key="7">
    <source>
        <dbReference type="ARBA" id="ARBA00022630"/>
    </source>
</evidence>
<comment type="similarity">
    <text evidence="2 18">Belongs to the class-I pyridine nucleotide-disulfide oxidoreductase family.</text>
</comment>
<dbReference type="STRING" id="1945521.A1232T_00108"/>
<dbReference type="PRINTS" id="PR00368">
    <property type="entry name" value="FADPNR"/>
</dbReference>
<dbReference type="InterPro" id="IPR012999">
    <property type="entry name" value="Pyr_OxRdtase_I_AS"/>
</dbReference>
<dbReference type="InterPro" id="IPR001100">
    <property type="entry name" value="Pyr_nuc-diS_OxRdtase"/>
</dbReference>
<dbReference type="InterPro" id="IPR046952">
    <property type="entry name" value="GSHR/TRXR-like"/>
</dbReference>
<dbReference type="GO" id="GO:0050661">
    <property type="term" value="F:NADP binding"/>
    <property type="evidence" value="ECO:0007669"/>
    <property type="project" value="InterPro"/>
</dbReference>
<evidence type="ECO:0000256" key="16">
    <source>
        <dbReference type="PIRSR" id="PIRSR000350-3"/>
    </source>
</evidence>
<dbReference type="PANTHER" id="PTHR42737">
    <property type="entry name" value="GLUTATHIONE REDUCTASE"/>
    <property type="match status" value="1"/>
</dbReference>
<dbReference type="GO" id="GO:0004362">
    <property type="term" value="F:glutathione-disulfide reductase (NADPH) activity"/>
    <property type="evidence" value="ECO:0007669"/>
    <property type="project" value="UniProtKB-EC"/>
</dbReference>
<dbReference type="GO" id="GO:0034599">
    <property type="term" value="P:cellular response to oxidative stress"/>
    <property type="evidence" value="ECO:0007669"/>
    <property type="project" value="TreeGrafter"/>
</dbReference>
<keyword evidence="22" id="KW-1185">Reference proteome</keyword>
<keyword evidence="11" id="KW-1015">Disulfide bond</keyword>
<feature type="binding site" evidence="16">
    <location>
        <position position="303"/>
    </location>
    <ligand>
        <name>FAD</name>
        <dbReference type="ChEBI" id="CHEBI:57692"/>
    </ligand>
</feature>
<feature type="disulfide bond" description="Redox-active" evidence="17">
    <location>
        <begin position="42"/>
        <end position="47"/>
    </location>
</feature>
<evidence type="ECO:0000256" key="6">
    <source>
        <dbReference type="ARBA" id="ARBA00022490"/>
    </source>
</evidence>
<evidence type="ECO:0000313" key="22">
    <source>
        <dbReference type="Proteomes" id="UP000188357"/>
    </source>
</evidence>
<dbReference type="Pfam" id="PF02852">
    <property type="entry name" value="Pyr_redox_dim"/>
    <property type="match status" value="1"/>
</dbReference>
<dbReference type="Gene3D" id="3.30.390.30">
    <property type="match status" value="1"/>
</dbReference>
<dbReference type="InterPro" id="IPR004099">
    <property type="entry name" value="Pyr_nucl-diS_OxRdtase_dimer"/>
</dbReference>
<dbReference type="OrthoDB" id="9800167at2"/>
<evidence type="ECO:0000256" key="13">
    <source>
        <dbReference type="ARBA" id="ARBA00049142"/>
    </source>
</evidence>
<keyword evidence="12 18" id="KW-0676">Redox-active center</keyword>
<dbReference type="EC" id="1.8.1.7" evidence="4"/>
<dbReference type="GO" id="GO:0045454">
    <property type="term" value="P:cell redox homeostasis"/>
    <property type="evidence" value="ECO:0007669"/>
    <property type="project" value="InterPro"/>
</dbReference>
<evidence type="ECO:0000256" key="1">
    <source>
        <dbReference type="ARBA" id="ARBA00004496"/>
    </source>
</evidence>